<dbReference type="GO" id="GO:0004519">
    <property type="term" value="F:endonuclease activity"/>
    <property type="evidence" value="ECO:0007669"/>
    <property type="project" value="UniProtKB-KW"/>
</dbReference>
<dbReference type="InterPro" id="IPR002711">
    <property type="entry name" value="HNH"/>
</dbReference>
<dbReference type="InterPro" id="IPR047693">
    <property type="entry name" value="RNA-guided_IscB-like"/>
</dbReference>
<protein>
    <submittedName>
        <fullName evidence="2">HNH endonuclease</fullName>
    </submittedName>
</protein>
<gene>
    <name evidence="2" type="ORF">HXW94_05105</name>
</gene>
<name>A0A850SZY6_9BACT</name>
<reference evidence="2 3" key="1">
    <citation type="submission" date="2020-06" db="EMBL/GenBank/DDBJ databases">
        <title>High-quality draft genome of sulfate reducer Desulfobacter latus type strain AcrS2 isolated from marine sediment.</title>
        <authorList>
            <person name="Hoppe M."/>
            <person name="Larsen C.K."/>
            <person name="Marshall I.P.G."/>
            <person name="Schramm A."/>
            <person name="Marietou A.G."/>
        </authorList>
    </citation>
    <scope>NUCLEOTIDE SEQUENCE [LARGE SCALE GENOMIC DNA]</scope>
    <source>
        <strain evidence="2 3">AcRS2</strain>
    </source>
</reference>
<dbReference type="SMART" id="SM00507">
    <property type="entry name" value="HNHc"/>
    <property type="match status" value="1"/>
</dbReference>
<dbReference type="EMBL" id="JACADJ010000011">
    <property type="protein sequence ID" value="NWH04371.1"/>
    <property type="molecule type" value="Genomic_DNA"/>
</dbReference>
<organism evidence="2 3">
    <name type="scientific">Desulfobacter latus</name>
    <dbReference type="NCBI Taxonomy" id="2292"/>
    <lineage>
        <taxon>Bacteria</taxon>
        <taxon>Pseudomonadati</taxon>
        <taxon>Thermodesulfobacteriota</taxon>
        <taxon>Desulfobacteria</taxon>
        <taxon>Desulfobacterales</taxon>
        <taxon>Desulfobacteraceae</taxon>
        <taxon>Desulfobacter</taxon>
    </lineage>
</organism>
<comment type="caution">
    <text evidence="2">The sequence shown here is derived from an EMBL/GenBank/DDBJ whole genome shotgun (WGS) entry which is preliminary data.</text>
</comment>
<keyword evidence="2" id="KW-0540">Nuclease</keyword>
<dbReference type="AlphaFoldDB" id="A0A850SZY6"/>
<evidence type="ECO:0000259" key="1">
    <source>
        <dbReference type="SMART" id="SM00507"/>
    </source>
</evidence>
<dbReference type="InterPro" id="IPR003615">
    <property type="entry name" value="HNH_nuc"/>
</dbReference>
<dbReference type="GO" id="GO:0003676">
    <property type="term" value="F:nucleic acid binding"/>
    <property type="evidence" value="ECO:0007669"/>
    <property type="project" value="InterPro"/>
</dbReference>
<feature type="domain" description="HNH nuclease" evidence="1">
    <location>
        <begin position="174"/>
        <end position="225"/>
    </location>
</feature>
<dbReference type="NCBIfam" id="NF040563">
    <property type="entry name" value="guided_IscB"/>
    <property type="match status" value="1"/>
</dbReference>
<accession>A0A850SZY6</accession>
<keyword evidence="2" id="KW-0378">Hydrolase</keyword>
<keyword evidence="3" id="KW-1185">Reference proteome</keyword>
<dbReference type="InterPro" id="IPR025938">
    <property type="entry name" value="RRXRR_dom"/>
</dbReference>
<keyword evidence="2" id="KW-0255">Endonuclease</keyword>
<sequence>MRGEPLMPTTQQKARVLLKKGTAKIDGYRPFTIQLTSATGESKQNLTLGIDAGYKNIGISVVGAIKEYFSSEIKLLDGQVERNKERIMYRRQRRSRLRYRKPRFDNRKKPVGWLAPSIQHKFDSHIKIVKLLKSVFPVTDTIIEVAAFDIQKIKANGKIEGKQYQEGEQLGFWNLREYILHRDNHQCQNPGCKNKVLEIHHIGFWKNDRTDRPGNLITLCDKCHTPSKHKKGSFLYGWEPI</sequence>
<evidence type="ECO:0000313" key="3">
    <source>
        <dbReference type="Proteomes" id="UP000553343"/>
    </source>
</evidence>
<dbReference type="Gene3D" id="1.10.30.50">
    <property type="match status" value="1"/>
</dbReference>
<proteinExistence type="predicted"/>
<dbReference type="Pfam" id="PF14239">
    <property type="entry name" value="RRXRR"/>
    <property type="match status" value="1"/>
</dbReference>
<evidence type="ECO:0000313" key="2">
    <source>
        <dbReference type="EMBL" id="NWH04371.1"/>
    </source>
</evidence>
<dbReference type="GO" id="GO:0008270">
    <property type="term" value="F:zinc ion binding"/>
    <property type="evidence" value="ECO:0007669"/>
    <property type="project" value="InterPro"/>
</dbReference>
<dbReference type="CDD" id="cd00085">
    <property type="entry name" value="HNHc"/>
    <property type="match status" value="1"/>
</dbReference>
<dbReference type="Pfam" id="PF01844">
    <property type="entry name" value="HNH"/>
    <property type="match status" value="1"/>
</dbReference>
<dbReference type="Proteomes" id="UP000553343">
    <property type="component" value="Unassembled WGS sequence"/>
</dbReference>